<dbReference type="RefSeq" id="WP_151503863.1">
    <property type="nucleotide sequence ID" value="NZ_VXLD01000001.1"/>
</dbReference>
<evidence type="ECO:0000313" key="1">
    <source>
        <dbReference type="EMBL" id="KAB1859951.1"/>
    </source>
</evidence>
<comment type="caution">
    <text evidence="1">The sequence shown here is derived from an EMBL/GenBank/DDBJ whole genome shotgun (WGS) entry which is preliminary data.</text>
</comment>
<dbReference type="EMBL" id="VXLD01000001">
    <property type="protein sequence ID" value="KAB1859951.1"/>
    <property type="molecule type" value="Genomic_DNA"/>
</dbReference>
<sequence>MSYQIKDSNISHYFETLDLEPEPGILYVLPEALDENTCLLNAHAIEFSKDLRESGFTVNVLRSDEHQYYVTKSAEIILPLIYGIPFSIFANFITDWLKVNYYSGQEKNKIIKIRYSGYDKNGKPKEIELEGVSENINETLEKMKDVGIFK</sequence>
<dbReference type="Proteomes" id="UP000325788">
    <property type="component" value="Unassembled WGS sequence"/>
</dbReference>
<name>A0A5N4WR13_9GAMM</name>
<evidence type="ECO:0000313" key="2">
    <source>
        <dbReference type="Proteomes" id="UP000325788"/>
    </source>
</evidence>
<organism evidence="1 2">
    <name type="scientific">Acinetobacter tandoii</name>
    <dbReference type="NCBI Taxonomy" id="202954"/>
    <lineage>
        <taxon>Bacteria</taxon>
        <taxon>Pseudomonadati</taxon>
        <taxon>Pseudomonadota</taxon>
        <taxon>Gammaproteobacteria</taxon>
        <taxon>Moraxellales</taxon>
        <taxon>Moraxellaceae</taxon>
        <taxon>Acinetobacter</taxon>
    </lineage>
</organism>
<protein>
    <submittedName>
        <fullName evidence="1">Uncharacterized protein</fullName>
    </submittedName>
</protein>
<gene>
    <name evidence="1" type="ORF">F4W09_02175</name>
</gene>
<proteinExistence type="predicted"/>
<accession>A0A5N4WR13</accession>
<reference evidence="1 2" key="1">
    <citation type="submission" date="2019-09" db="EMBL/GenBank/DDBJ databases">
        <title>Draft genome sequence of Acinetobacter tandoii W4-4-4 isolated from environmental water sample.</title>
        <authorList>
            <person name="Wee S.K."/>
            <person name="Yan B."/>
            <person name="Mustaffa S.B."/>
            <person name="Yap E.P.H."/>
        </authorList>
    </citation>
    <scope>NUCLEOTIDE SEQUENCE [LARGE SCALE GENOMIC DNA]</scope>
    <source>
        <strain evidence="1 2">W4-4-4</strain>
    </source>
</reference>
<dbReference type="AlphaFoldDB" id="A0A5N4WR13"/>